<name>A0A1J6JCD7_NICAT</name>
<comment type="caution">
    <text evidence="1">The sequence shown here is derived from an EMBL/GenBank/DDBJ whole genome shotgun (WGS) entry which is preliminary data.</text>
</comment>
<feature type="non-terminal residue" evidence="1">
    <location>
        <position position="134"/>
    </location>
</feature>
<evidence type="ECO:0008006" key="3">
    <source>
        <dbReference type="Google" id="ProtNLM"/>
    </source>
</evidence>
<keyword evidence="2" id="KW-1185">Reference proteome</keyword>
<dbReference type="Gramene" id="OIT04745">
    <property type="protein sequence ID" value="OIT04745"/>
    <property type="gene ID" value="A4A49_65195"/>
</dbReference>
<organism evidence="1 2">
    <name type="scientific">Nicotiana attenuata</name>
    <name type="common">Coyote tobacco</name>
    <dbReference type="NCBI Taxonomy" id="49451"/>
    <lineage>
        <taxon>Eukaryota</taxon>
        <taxon>Viridiplantae</taxon>
        <taxon>Streptophyta</taxon>
        <taxon>Embryophyta</taxon>
        <taxon>Tracheophyta</taxon>
        <taxon>Spermatophyta</taxon>
        <taxon>Magnoliopsida</taxon>
        <taxon>eudicotyledons</taxon>
        <taxon>Gunneridae</taxon>
        <taxon>Pentapetalae</taxon>
        <taxon>asterids</taxon>
        <taxon>lamiids</taxon>
        <taxon>Solanales</taxon>
        <taxon>Solanaceae</taxon>
        <taxon>Nicotianoideae</taxon>
        <taxon>Nicotianeae</taxon>
        <taxon>Nicotiana</taxon>
    </lineage>
</organism>
<dbReference type="Proteomes" id="UP000187609">
    <property type="component" value="Unassembled WGS sequence"/>
</dbReference>
<dbReference type="EMBL" id="MJEQ01037185">
    <property type="protein sequence ID" value="OIT04745.1"/>
    <property type="molecule type" value="Genomic_DNA"/>
</dbReference>
<dbReference type="OMA" id="WAYKTEQ"/>
<dbReference type="AlphaFoldDB" id="A0A1J6JCD7"/>
<proteinExistence type="predicted"/>
<protein>
    <recommendedName>
        <fullName evidence="3">Retrotransposon gag domain-containing protein</fullName>
    </recommendedName>
</protein>
<evidence type="ECO:0000313" key="1">
    <source>
        <dbReference type="EMBL" id="OIT04745.1"/>
    </source>
</evidence>
<reference evidence="1" key="1">
    <citation type="submission" date="2016-11" db="EMBL/GenBank/DDBJ databases">
        <title>The genome of Nicotiana attenuata.</title>
        <authorList>
            <person name="Xu S."/>
            <person name="Brockmoeller T."/>
            <person name="Gaquerel E."/>
            <person name="Navarro A."/>
            <person name="Kuhl H."/>
            <person name="Gase K."/>
            <person name="Ling Z."/>
            <person name="Zhou W."/>
            <person name="Kreitzer C."/>
            <person name="Stanke M."/>
            <person name="Tang H."/>
            <person name="Lyons E."/>
            <person name="Pandey P."/>
            <person name="Pandey S.P."/>
            <person name="Timmermann B."/>
            <person name="Baldwin I.T."/>
        </authorList>
    </citation>
    <scope>NUCLEOTIDE SEQUENCE [LARGE SCALE GENOMIC DNA]</scope>
    <source>
        <strain evidence="1">UT</strain>
    </source>
</reference>
<sequence>MGEHNMRIQELRKDLDGLRGSFEGISGNMEELRKTVDEKLVASMEEFRRILMATVGNQIPLGEEVPIRQGARRSGDEELPIKGHQLEFPKFDGVGLSDWLYQCEQYFEVAETPATSRVKMASCRLEGKALQWHQ</sequence>
<dbReference type="SMR" id="A0A1J6JCD7"/>
<accession>A0A1J6JCD7</accession>
<evidence type="ECO:0000313" key="2">
    <source>
        <dbReference type="Proteomes" id="UP000187609"/>
    </source>
</evidence>
<gene>
    <name evidence="1" type="ORF">A4A49_65195</name>
</gene>